<dbReference type="VEuPathDB" id="VectorBase:HLOH_057250"/>
<evidence type="ECO:0000256" key="1">
    <source>
        <dbReference type="SAM" id="MobiDB-lite"/>
    </source>
</evidence>
<dbReference type="AlphaFoldDB" id="A0A9J6FF18"/>
<feature type="compositionally biased region" description="Basic residues" evidence="1">
    <location>
        <begin position="166"/>
        <end position="183"/>
    </location>
</feature>
<evidence type="ECO:0008006" key="4">
    <source>
        <dbReference type="Google" id="ProtNLM"/>
    </source>
</evidence>
<feature type="compositionally biased region" description="Polar residues" evidence="1">
    <location>
        <begin position="416"/>
        <end position="426"/>
    </location>
</feature>
<feature type="compositionally biased region" description="Low complexity" evidence="1">
    <location>
        <begin position="196"/>
        <end position="212"/>
    </location>
</feature>
<name>A0A9J6FF18_HAELO</name>
<comment type="caution">
    <text evidence="2">The sequence shown here is derived from an EMBL/GenBank/DDBJ whole genome shotgun (WGS) entry which is preliminary data.</text>
</comment>
<evidence type="ECO:0000313" key="3">
    <source>
        <dbReference type="Proteomes" id="UP000821853"/>
    </source>
</evidence>
<keyword evidence="3" id="KW-1185">Reference proteome</keyword>
<feature type="region of interest" description="Disordered" evidence="1">
    <location>
        <begin position="375"/>
        <end position="496"/>
    </location>
</feature>
<organism evidence="2 3">
    <name type="scientific">Haemaphysalis longicornis</name>
    <name type="common">Bush tick</name>
    <dbReference type="NCBI Taxonomy" id="44386"/>
    <lineage>
        <taxon>Eukaryota</taxon>
        <taxon>Metazoa</taxon>
        <taxon>Ecdysozoa</taxon>
        <taxon>Arthropoda</taxon>
        <taxon>Chelicerata</taxon>
        <taxon>Arachnida</taxon>
        <taxon>Acari</taxon>
        <taxon>Parasitiformes</taxon>
        <taxon>Ixodida</taxon>
        <taxon>Ixodoidea</taxon>
        <taxon>Ixodidae</taxon>
        <taxon>Haemaphysalinae</taxon>
        <taxon>Haemaphysalis</taxon>
    </lineage>
</organism>
<dbReference type="OrthoDB" id="6503905at2759"/>
<dbReference type="Proteomes" id="UP000821853">
    <property type="component" value="Chromosome 1"/>
</dbReference>
<sequence>MQRPSTELHKFKTGALDVVRRRFMYEFESQTSQEDAVMRVSCVIVPFQAIHAMRCEQDYILIQVHARPVLFLGRRTASAASRNAGANTTTASLSESLEHYPVQLNAGDVVRVRHMLWQFNARFHELMLRNMADADSRLEESLPPYGAPGRSAWRNEVARGSGGIRATRKAPSSRRRSVTTRKKVATEVGDSAPSNGAAASRGPAGEPAAGSSPPQPSCACRVSCRMARCSCAKARTRCEPGRCSCLGCDNPLNLLEAVGIALKDAQADPCLMQAIFQVSDLPWYLVQHVRLNCCPDSVMVRECIPGPLACPRCRQPVQYSWCTNTLFHGSTNHCSTCQRCNLFAGRHCKPCNSCYYYTGKDDECPQCRRKQEGKTAKGKVATASSTQRAAIPTLVEAPTQMTTEPLEVTPMPSPPALQSTGHSEQQAIPEKKARRKARSSETVSCADDDVVSVGKGEADQSEALEPSLVNETGMDVAPNDNEPSESDIPPKLVVDC</sequence>
<dbReference type="OMA" id="LILECCH"/>
<accession>A0A9J6FF18</accession>
<reference evidence="2 3" key="1">
    <citation type="journal article" date="2020" name="Cell">
        <title>Large-Scale Comparative Analyses of Tick Genomes Elucidate Their Genetic Diversity and Vector Capacities.</title>
        <authorList>
            <consortium name="Tick Genome and Microbiome Consortium (TIGMIC)"/>
            <person name="Jia N."/>
            <person name="Wang J."/>
            <person name="Shi W."/>
            <person name="Du L."/>
            <person name="Sun Y."/>
            <person name="Zhan W."/>
            <person name="Jiang J.F."/>
            <person name="Wang Q."/>
            <person name="Zhang B."/>
            <person name="Ji P."/>
            <person name="Bell-Sakyi L."/>
            <person name="Cui X.M."/>
            <person name="Yuan T.T."/>
            <person name="Jiang B.G."/>
            <person name="Yang W.F."/>
            <person name="Lam T.T."/>
            <person name="Chang Q.C."/>
            <person name="Ding S.J."/>
            <person name="Wang X.J."/>
            <person name="Zhu J.G."/>
            <person name="Ruan X.D."/>
            <person name="Zhao L."/>
            <person name="Wei J.T."/>
            <person name="Ye R.Z."/>
            <person name="Que T.C."/>
            <person name="Du C.H."/>
            <person name="Zhou Y.H."/>
            <person name="Cheng J.X."/>
            <person name="Dai P.F."/>
            <person name="Guo W.B."/>
            <person name="Han X.H."/>
            <person name="Huang E.J."/>
            <person name="Li L.F."/>
            <person name="Wei W."/>
            <person name="Gao Y.C."/>
            <person name="Liu J.Z."/>
            <person name="Shao H.Z."/>
            <person name="Wang X."/>
            <person name="Wang C.C."/>
            <person name="Yang T.C."/>
            <person name="Huo Q.B."/>
            <person name="Li W."/>
            <person name="Chen H.Y."/>
            <person name="Chen S.E."/>
            <person name="Zhou L.G."/>
            <person name="Ni X.B."/>
            <person name="Tian J.H."/>
            <person name="Sheng Y."/>
            <person name="Liu T."/>
            <person name="Pan Y.S."/>
            <person name="Xia L.Y."/>
            <person name="Li J."/>
            <person name="Zhao F."/>
            <person name="Cao W.C."/>
        </authorList>
    </citation>
    <scope>NUCLEOTIDE SEQUENCE [LARGE SCALE GENOMIC DNA]</scope>
    <source>
        <strain evidence="2">HaeL-2018</strain>
    </source>
</reference>
<feature type="region of interest" description="Disordered" evidence="1">
    <location>
        <begin position="142"/>
        <end position="217"/>
    </location>
</feature>
<proteinExistence type="predicted"/>
<protein>
    <recommendedName>
        <fullName evidence="4">Tesmin/TSO1-like CXC domain-containing protein</fullName>
    </recommendedName>
</protein>
<gene>
    <name evidence="2" type="ORF">HPB48_007017</name>
</gene>
<dbReference type="EMBL" id="JABSTR010000001">
    <property type="protein sequence ID" value="KAH9360936.1"/>
    <property type="molecule type" value="Genomic_DNA"/>
</dbReference>
<evidence type="ECO:0000313" key="2">
    <source>
        <dbReference type="EMBL" id="KAH9360936.1"/>
    </source>
</evidence>